<dbReference type="InterPro" id="IPR001610">
    <property type="entry name" value="PAC"/>
</dbReference>
<dbReference type="SMART" id="SM00304">
    <property type="entry name" value="HAMP"/>
    <property type="match status" value="1"/>
</dbReference>
<gene>
    <name evidence="8" type="ORF">SAMN05444390_10743</name>
</gene>
<evidence type="ECO:0000259" key="3">
    <source>
        <dbReference type="PROSITE" id="PS50112"/>
    </source>
</evidence>
<feature type="domain" description="HAMP" evidence="6">
    <location>
        <begin position="205"/>
        <end position="257"/>
    </location>
</feature>
<dbReference type="PROSITE" id="PS50887">
    <property type="entry name" value="GGDEF"/>
    <property type="match status" value="1"/>
</dbReference>
<evidence type="ECO:0000313" key="9">
    <source>
        <dbReference type="Proteomes" id="UP000236745"/>
    </source>
</evidence>
<dbReference type="SUPFAM" id="SSF158472">
    <property type="entry name" value="HAMP domain-like"/>
    <property type="match status" value="1"/>
</dbReference>
<dbReference type="InterPro" id="IPR029787">
    <property type="entry name" value="Nucleotide_cyclase"/>
</dbReference>
<dbReference type="GO" id="GO:0007165">
    <property type="term" value="P:signal transduction"/>
    <property type="evidence" value="ECO:0007669"/>
    <property type="project" value="InterPro"/>
</dbReference>
<dbReference type="InterPro" id="IPR043128">
    <property type="entry name" value="Rev_trsase/Diguanyl_cyclase"/>
</dbReference>
<dbReference type="Proteomes" id="UP000236745">
    <property type="component" value="Unassembled WGS sequence"/>
</dbReference>
<evidence type="ECO:0000259" key="6">
    <source>
        <dbReference type="PROSITE" id="PS50885"/>
    </source>
</evidence>
<dbReference type="Gene3D" id="3.30.70.270">
    <property type="match status" value="1"/>
</dbReference>
<keyword evidence="2" id="KW-1133">Transmembrane helix</keyword>
<dbReference type="SUPFAM" id="SSF55073">
    <property type="entry name" value="Nucleotide cyclase"/>
    <property type="match status" value="1"/>
</dbReference>
<evidence type="ECO:0000256" key="1">
    <source>
        <dbReference type="ARBA" id="ARBA00001946"/>
    </source>
</evidence>
<dbReference type="PANTHER" id="PTHR44757">
    <property type="entry name" value="DIGUANYLATE CYCLASE DGCP"/>
    <property type="match status" value="1"/>
</dbReference>
<dbReference type="SMART" id="SM00052">
    <property type="entry name" value="EAL"/>
    <property type="match status" value="1"/>
</dbReference>
<dbReference type="CDD" id="cd06225">
    <property type="entry name" value="HAMP"/>
    <property type="match status" value="1"/>
</dbReference>
<dbReference type="EMBL" id="FNVQ01000007">
    <property type="protein sequence ID" value="SEG85814.1"/>
    <property type="molecule type" value="Genomic_DNA"/>
</dbReference>
<dbReference type="PANTHER" id="PTHR44757:SF4">
    <property type="entry name" value="DIGUANYLATE CYCLASE DGCE-RELATED"/>
    <property type="match status" value="1"/>
</dbReference>
<protein>
    <submittedName>
        <fullName evidence="8">PAS domain S-box-containing protein/diguanylate cyclase (GGDEF) domain-containing protein</fullName>
    </submittedName>
</protein>
<keyword evidence="2" id="KW-0472">Membrane</keyword>
<dbReference type="PROSITE" id="PS50883">
    <property type="entry name" value="EAL"/>
    <property type="match status" value="1"/>
</dbReference>
<feature type="transmembrane region" description="Helical" evidence="2">
    <location>
        <begin position="12"/>
        <end position="33"/>
    </location>
</feature>
<dbReference type="FunFam" id="3.30.70.270:FF:000001">
    <property type="entry name" value="Diguanylate cyclase domain protein"/>
    <property type="match status" value="1"/>
</dbReference>
<dbReference type="Pfam" id="PF08448">
    <property type="entry name" value="PAS_4"/>
    <property type="match status" value="1"/>
</dbReference>
<dbReference type="Pfam" id="PF00563">
    <property type="entry name" value="EAL"/>
    <property type="match status" value="1"/>
</dbReference>
<dbReference type="Gene3D" id="1.10.8.500">
    <property type="entry name" value="HAMP domain in histidine kinase"/>
    <property type="match status" value="1"/>
</dbReference>
<dbReference type="InterPro" id="IPR000014">
    <property type="entry name" value="PAS"/>
</dbReference>
<dbReference type="NCBIfam" id="TIGR00229">
    <property type="entry name" value="sensory_box"/>
    <property type="match status" value="1"/>
</dbReference>
<sequence length="930" mass="104497">MGLKLAYPPLRLLLPLLILIGGSLALLFVLFVARPYLLYLTDNNARTEISYSVNRLQGTLEYMLLRGDEEGVQREIAAASMRRYVKHLVVLDNENRVLASSSLADRGQTFDQLFLHLPDSFIQQIQSSGSLSFYDSPEEDTIYGAAPVSLPDADKPRQMARGTVVIEVDTRLLGNNLLGRIDNFFLWIAGFILLSAPLVWYAGERYINRRLARIMGSIEAMEAGDYDREVKLGGGDELGQIANALNRLATSIRSSREELKKQNALFDEVMRHIPALVSIVSEDGHFVYANRRFQAFYKVDPAKNGLDLDATFNTGITRRHRELNRQVLARGGPMQLHLTTEFEGRETTWFMVKFPLLRGEVRSVCTVSLDITEQETNEQLVNISRRIFENTSEGIVISDREQRIVEVNDSFARMNGSSKEELIGRRMELVDSSLSGAGVKERVEAAIAVKGSWQGELSCRRSDGSTYPARLSVSAIRDRHNRQDGFFAIYQDISSEKAAEESLQQLAYNDALTGLYNRASFKRHLQEALERMKRYDEQFAVLFIDLDRFKEVNDSFGHECGDSLLELVADRLRDQLREVDLACRLGGDEFTVLVPHVDQTEGLAVIANKLIAAISEPYLVDGHELFIGCSIGIAVAPADGEESDLLMRNADAAMYHAKESGRGCHAFFDSEIDDRNRRRIQIKNGLRLARARGELSLAYQPEVDPVSGEVKIYEALMRWYSNEIGFVSPVEFIAVAEESELIEDLTEWLIGQVAEDCRQAPLNAAKISINLSPRQFRSESWLRQINAAVASGAVDPRRLCIEVTESALVEDFSRAHAQLQQMKKLGIEVAIDDFGTGYSSLSYLKRMPIDYLKIDRSFVADIGQDTDDQTIVETVIVMAHALGLKVVAEGAENEQQVAFLRKNHCDLIQGYYYAKPALLHDLAREQLNTH</sequence>
<feature type="transmembrane region" description="Helical" evidence="2">
    <location>
        <begin position="184"/>
        <end position="203"/>
    </location>
</feature>
<dbReference type="Pfam" id="PF00672">
    <property type="entry name" value="HAMP"/>
    <property type="match status" value="1"/>
</dbReference>
<comment type="cofactor">
    <cofactor evidence="1">
        <name>Mg(2+)</name>
        <dbReference type="ChEBI" id="CHEBI:18420"/>
    </cofactor>
</comment>
<dbReference type="GO" id="GO:0016020">
    <property type="term" value="C:membrane"/>
    <property type="evidence" value="ECO:0007669"/>
    <property type="project" value="InterPro"/>
</dbReference>
<dbReference type="Pfam" id="PF13426">
    <property type="entry name" value="PAS_9"/>
    <property type="match status" value="1"/>
</dbReference>
<reference evidence="8 9" key="1">
    <citation type="submission" date="2016-10" db="EMBL/GenBank/DDBJ databases">
        <authorList>
            <person name="de Groot N.N."/>
        </authorList>
    </citation>
    <scope>NUCLEOTIDE SEQUENCE [LARGE SCALE GENOMIC DNA]</scope>
    <source>
        <strain evidence="8 9">DSM 22012</strain>
    </source>
</reference>
<dbReference type="Gene3D" id="3.30.450.20">
    <property type="entry name" value="PAS domain"/>
    <property type="match status" value="2"/>
</dbReference>
<dbReference type="CDD" id="cd00130">
    <property type="entry name" value="PAS"/>
    <property type="match status" value="1"/>
</dbReference>
<feature type="domain" description="PAS" evidence="3">
    <location>
        <begin position="385"/>
        <end position="430"/>
    </location>
</feature>
<dbReference type="SMART" id="SM00091">
    <property type="entry name" value="PAS"/>
    <property type="match status" value="2"/>
</dbReference>
<accession>A0A1H6DKV7</accession>
<dbReference type="InterPro" id="IPR052155">
    <property type="entry name" value="Biofilm_reg_signaling"/>
</dbReference>
<dbReference type="CDD" id="cd01949">
    <property type="entry name" value="GGDEF"/>
    <property type="match status" value="1"/>
</dbReference>
<dbReference type="GO" id="GO:0003824">
    <property type="term" value="F:catalytic activity"/>
    <property type="evidence" value="ECO:0007669"/>
    <property type="project" value="UniProtKB-ARBA"/>
</dbReference>
<feature type="domain" description="PAC" evidence="4">
    <location>
        <begin position="453"/>
        <end position="505"/>
    </location>
</feature>
<dbReference type="SUPFAM" id="SSF55785">
    <property type="entry name" value="PYP-like sensor domain (PAS domain)"/>
    <property type="match status" value="2"/>
</dbReference>
<keyword evidence="2" id="KW-0812">Transmembrane</keyword>
<proteinExistence type="predicted"/>
<evidence type="ECO:0000259" key="5">
    <source>
        <dbReference type="PROSITE" id="PS50883"/>
    </source>
</evidence>
<dbReference type="InterPro" id="IPR000160">
    <property type="entry name" value="GGDEF_dom"/>
</dbReference>
<dbReference type="AlphaFoldDB" id="A0A1H6DKV7"/>
<feature type="domain" description="GGDEF" evidence="7">
    <location>
        <begin position="537"/>
        <end position="670"/>
    </location>
</feature>
<evidence type="ECO:0000259" key="7">
    <source>
        <dbReference type="PROSITE" id="PS50887"/>
    </source>
</evidence>
<dbReference type="NCBIfam" id="TIGR00254">
    <property type="entry name" value="GGDEF"/>
    <property type="match status" value="1"/>
</dbReference>
<dbReference type="PROSITE" id="PS50112">
    <property type="entry name" value="PAS"/>
    <property type="match status" value="1"/>
</dbReference>
<name>A0A1H6DKV7_9GAMM</name>
<dbReference type="InterPro" id="IPR013656">
    <property type="entry name" value="PAS_4"/>
</dbReference>
<dbReference type="PROSITE" id="PS50113">
    <property type="entry name" value="PAC"/>
    <property type="match status" value="1"/>
</dbReference>
<evidence type="ECO:0000259" key="4">
    <source>
        <dbReference type="PROSITE" id="PS50113"/>
    </source>
</evidence>
<feature type="domain" description="EAL" evidence="5">
    <location>
        <begin position="679"/>
        <end position="930"/>
    </location>
</feature>
<dbReference type="Pfam" id="PF00990">
    <property type="entry name" value="GGDEF"/>
    <property type="match status" value="1"/>
</dbReference>
<organism evidence="8 9">
    <name type="scientific">Marinobacterium lutimaris</name>
    <dbReference type="NCBI Taxonomy" id="568106"/>
    <lineage>
        <taxon>Bacteria</taxon>
        <taxon>Pseudomonadati</taxon>
        <taxon>Pseudomonadota</taxon>
        <taxon>Gammaproteobacteria</taxon>
        <taxon>Oceanospirillales</taxon>
        <taxon>Oceanospirillaceae</taxon>
        <taxon>Marinobacterium</taxon>
    </lineage>
</organism>
<dbReference type="InterPro" id="IPR000700">
    <property type="entry name" value="PAS-assoc_C"/>
</dbReference>
<dbReference type="CDD" id="cd01948">
    <property type="entry name" value="EAL"/>
    <property type="match status" value="1"/>
</dbReference>
<dbReference type="InterPro" id="IPR003660">
    <property type="entry name" value="HAMP_dom"/>
</dbReference>
<dbReference type="SMART" id="SM00267">
    <property type="entry name" value="GGDEF"/>
    <property type="match status" value="1"/>
</dbReference>
<dbReference type="SUPFAM" id="SSF141868">
    <property type="entry name" value="EAL domain-like"/>
    <property type="match status" value="1"/>
</dbReference>
<dbReference type="PROSITE" id="PS50885">
    <property type="entry name" value="HAMP"/>
    <property type="match status" value="1"/>
</dbReference>
<dbReference type="InterPro" id="IPR001633">
    <property type="entry name" value="EAL_dom"/>
</dbReference>
<dbReference type="Gene3D" id="3.20.20.450">
    <property type="entry name" value="EAL domain"/>
    <property type="match status" value="1"/>
</dbReference>
<dbReference type="InterPro" id="IPR035919">
    <property type="entry name" value="EAL_sf"/>
</dbReference>
<dbReference type="InterPro" id="IPR035965">
    <property type="entry name" value="PAS-like_dom_sf"/>
</dbReference>
<keyword evidence="9" id="KW-1185">Reference proteome</keyword>
<dbReference type="SMART" id="SM00086">
    <property type="entry name" value="PAC"/>
    <property type="match status" value="1"/>
</dbReference>
<evidence type="ECO:0000313" key="8">
    <source>
        <dbReference type="EMBL" id="SEG85814.1"/>
    </source>
</evidence>
<evidence type="ECO:0000256" key="2">
    <source>
        <dbReference type="SAM" id="Phobius"/>
    </source>
</evidence>